<evidence type="ECO:0000256" key="1">
    <source>
        <dbReference type="SAM" id="MobiDB-lite"/>
    </source>
</evidence>
<keyword evidence="3" id="KW-1185">Reference proteome</keyword>
<gene>
    <name evidence="2" type="ORF">B0I36DRAFT_369450</name>
</gene>
<feature type="compositionally biased region" description="Low complexity" evidence="1">
    <location>
        <begin position="292"/>
        <end position="319"/>
    </location>
</feature>
<evidence type="ECO:0000313" key="3">
    <source>
        <dbReference type="Proteomes" id="UP000756346"/>
    </source>
</evidence>
<dbReference type="Proteomes" id="UP000756346">
    <property type="component" value="Unassembled WGS sequence"/>
</dbReference>
<feature type="region of interest" description="Disordered" evidence="1">
    <location>
        <begin position="280"/>
        <end position="319"/>
    </location>
</feature>
<feature type="region of interest" description="Disordered" evidence="1">
    <location>
        <begin position="381"/>
        <end position="406"/>
    </location>
</feature>
<feature type="region of interest" description="Disordered" evidence="1">
    <location>
        <begin position="633"/>
        <end position="652"/>
    </location>
</feature>
<reference evidence="2" key="1">
    <citation type="journal article" date="2021" name="Nat. Commun.">
        <title>Genetic determinants of endophytism in the Arabidopsis root mycobiome.</title>
        <authorList>
            <person name="Mesny F."/>
            <person name="Miyauchi S."/>
            <person name="Thiergart T."/>
            <person name="Pickel B."/>
            <person name="Atanasova L."/>
            <person name="Karlsson M."/>
            <person name="Huettel B."/>
            <person name="Barry K.W."/>
            <person name="Haridas S."/>
            <person name="Chen C."/>
            <person name="Bauer D."/>
            <person name="Andreopoulos W."/>
            <person name="Pangilinan J."/>
            <person name="LaButti K."/>
            <person name="Riley R."/>
            <person name="Lipzen A."/>
            <person name="Clum A."/>
            <person name="Drula E."/>
            <person name="Henrissat B."/>
            <person name="Kohler A."/>
            <person name="Grigoriev I.V."/>
            <person name="Martin F.M."/>
            <person name="Hacquard S."/>
        </authorList>
    </citation>
    <scope>NUCLEOTIDE SEQUENCE</scope>
    <source>
        <strain evidence="2">MPI-CAGE-CH-0230</strain>
    </source>
</reference>
<feature type="compositionally biased region" description="Gly residues" evidence="1">
    <location>
        <begin position="634"/>
        <end position="646"/>
    </location>
</feature>
<feature type="region of interest" description="Disordered" evidence="1">
    <location>
        <begin position="551"/>
        <end position="575"/>
    </location>
</feature>
<proteinExistence type="predicted"/>
<dbReference type="GeneID" id="70189320"/>
<feature type="compositionally biased region" description="Gly residues" evidence="1">
    <location>
        <begin position="553"/>
        <end position="575"/>
    </location>
</feature>
<dbReference type="EMBL" id="JAGTJQ010000013">
    <property type="protein sequence ID" value="KAH7014497.1"/>
    <property type="molecule type" value="Genomic_DNA"/>
</dbReference>
<accession>A0A9P8XSB4</accession>
<dbReference type="AlphaFoldDB" id="A0A9P8XSB4"/>
<protein>
    <submittedName>
        <fullName evidence="2">Uncharacterized protein</fullName>
    </submittedName>
</protein>
<feature type="compositionally biased region" description="Low complexity" evidence="1">
    <location>
        <begin position="381"/>
        <end position="397"/>
    </location>
</feature>
<sequence length="781" mass="83073">MLRPFRPILHSDTSLVYDETSHHVVSVDTPALLLRTLLEDGGGRLRRQISSIKCYVLLWQQFLYGQDNGRGNGSGGTIIDPEGIMASWNRIAPTIKHPPPESLAARILKHVGLSTSTSTSTSGRSMNQEPVRYGIPERVVAAILILCTNLQHLQMICPPWHSSASVPGMTEPMRYVVLDSLLREAWKGDSRLRLVERNHAGEENDEDTASPLQKLHSVTFTGMAGLRACSANYEEEELCYSDDPCPGSYVARGDVCPALTYAPGVVEIATHGTKGGWYDFMQQDGNPHDRSSSGGSSSAELETAATTPATTMTTTATITTPDRATSAGLTRVHVSSPSLDHELLALFRLGAFDDLPRLQGRDDTMRDIAIAQPLPWMPQESFPSSLSESFSSSSSSELEPELEPTSMTISTAPTLTSSATTTTTTAQPLSLSILDRGLSQHAQSLRRLDLGRCWNLGGGGCSARPLRVLPLLTGLEELSIALPLVATNRELWRFYLLMAGAGGDDYDASSPAAAAAVEGMARLTAAVHEVLGGSTPDGERTEMRAAVLDRAGFTGGTGGGGGGTGGENGPAGQGAAGWEWDLPFLRSIPASIKRLCITDSVDVPESAYLARHGEYGSGNGIPDFTQQLVAVPDNGGGGGDGDGAGGAETDENVPCIMPRRTLARLEKIAAAEQEHLGDFLRPPDEHARLAIELGPPSPGCELAHKALLPLALRRFADVCRVTHPRLESMSVCVDRPLLEYKGDAPDPAGQKEYQAGHLVYGAEELAGLFAEAGIAFGVTLA</sequence>
<name>A0A9P8XSB4_9PEZI</name>
<evidence type="ECO:0000313" key="2">
    <source>
        <dbReference type="EMBL" id="KAH7014497.1"/>
    </source>
</evidence>
<comment type="caution">
    <text evidence="2">The sequence shown here is derived from an EMBL/GenBank/DDBJ whole genome shotgun (WGS) entry which is preliminary data.</text>
</comment>
<dbReference type="RefSeq" id="XP_046005464.1">
    <property type="nucleotide sequence ID" value="XM_046159774.1"/>
</dbReference>
<organism evidence="2 3">
    <name type="scientific">Microdochium trichocladiopsis</name>
    <dbReference type="NCBI Taxonomy" id="1682393"/>
    <lineage>
        <taxon>Eukaryota</taxon>
        <taxon>Fungi</taxon>
        <taxon>Dikarya</taxon>
        <taxon>Ascomycota</taxon>
        <taxon>Pezizomycotina</taxon>
        <taxon>Sordariomycetes</taxon>
        <taxon>Xylariomycetidae</taxon>
        <taxon>Xylariales</taxon>
        <taxon>Microdochiaceae</taxon>
        <taxon>Microdochium</taxon>
    </lineage>
</organism>